<dbReference type="Gene3D" id="3.80.10.10">
    <property type="entry name" value="Ribonuclease Inhibitor"/>
    <property type="match status" value="1"/>
</dbReference>
<feature type="domain" description="FBD" evidence="1">
    <location>
        <begin position="310"/>
        <end position="383"/>
    </location>
</feature>
<name>A0A9R0HW70_SPIOL</name>
<evidence type="ECO:0000259" key="1">
    <source>
        <dbReference type="SMART" id="SM00579"/>
    </source>
</evidence>
<reference evidence="2" key="1">
    <citation type="journal article" date="2021" name="Nat. Commun.">
        <title>Genomic analyses provide insights into spinach domestication and the genetic basis of agronomic traits.</title>
        <authorList>
            <person name="Cai X."/>
            <person name="Sun X."/>
            <person name="Xu C."/>
            <person name="Sun H."/>
            <person name="Wang X."/>
            <person name="Ge C."/>
            <person name="Zhang Z."/>
            <person name="Wang Q."/>
            <person name="Fei Z."/>
            <person name="Jiao C."/>
            <person name="Wang Q."/>
        </authorList>
    </citation>
    <scope>NUCLEOTIDE SEQUENCE [LARGE SCALE GENOMIC DNA]</scope>
    <source>
        <strain evidence="2">cv. Varoflay</strain>
    </source>
</reference>
<dbReference type="KEGG" id="soe:110777895"/>
<accession>A0A9R0HW70</accession>
<evidence type="ECO:0000313" key="2">
    <source>
        <dbReference type="Proteomes" id="UP000813463"/>
    </source>
</evidence>
<sequence length="385" mass="43882">MASSNISLNTTDEVNQDLISNLPPIATEKILKFLPIKMAASMSVLSTKWKDNWLSLRHLVFDRTFWEEIMRGSQPPQDNYVAEKTIIIVSNILLHHNGPLQKFLFSVPPRFVLNPPPRDFKGFADLRSLKLDRIECKPDIFGSLIASCPRLTLLKLVHCIGLRHVIINIPSLESLVIIGVLDYLSFKNVASLTYISLLEVYKIPRGKTEVVDSFKDLATSCQLQHLHFGGDQFLATGGVAKSFPLTFNHLSKLCLTELNLGRPDVYRFVFRMIPSCPYIKELEISMALIAYFAFDENALPLQKHEYDDDNFKMRHLLKVIVTDIRGSLAELEFIKYVLAISVMLEKFFFKLYGYFSGDNSKNLVLLNLLQLPRASPKAQLVYLKQ</sequence>
<dbReference type="GeneID" id="110777895"/>
<dbReference type="InterPro" id="IPR032675">
    <property type="entry name" value="LRR_dom_sf"/>
</dbReference>
<dbReference type="InterPro" id="IPR036047">
    <property type="entry name" value="F-box-like_dom_sf"/>
</dbReference>
<gene>
    <name evidence="3" type="primary">LOC110777895</name>
</gene>
<protein>
    <submittedName>
        <fullName evidence="3">F-box/FBD/LRR-repeat protein At1g13570-like</fullName>
    </submittedName>
</protein>
<reference evidence="3" key="2">
    <citation type="submission" date="2025-08" db="UniProtKB">
        <authorList>
            <consortium name="RefSeq"/>
        </authorList>
    </citation>
    <scope>IDENTIFICATION</scope>
    <source>
        <tissue evidence="3">Leaf</tissue>
    </source>
</reference>
<evidence type="ECO:0000313" key="3">
    <source>
        <dbReference type="RefSeq" id="XP_021838168.2"/>
    </source>
</evidence>
<dbReference type="RefSeq" id="XP_021838168.2">
    <property type="nucleotide sequence ID" value="XM_021982476.2"/>
</dbReference>
<proteinExistence type="predicted"/>
<dbReference type="Pfam" id="PF00646">
    <property type="entry name" value="F-box"/>
    <property type="match status" value="1"/>
</dbReference>
<dbReference type="PANTHER" id="PTHR31639:SF42">
    <property type="entry name" value="OS02G0160200 PROTEIN"/>
    <property type="match status" value="1"/>
</dbReference>
<dbReference type="SUPFAM" id="SSF52047">
    <property type="entry name" value="RNI-like"/>
    <property type="match status" value="1"/>
</dbReference>
<dbReference type="PANTHER" id="PTHR31639">
    <property type="entry name" value="F-BOX PROTEIN-LIKE"/>
    <property type="match status" value="1"/>
</dbReference>
<dbReference type="SMART" id="SM00579">
    <property type="entry name" value="FBD"/>
    <property type="match status" value="1"/>
</dbReference>
<dbReference type="Proteomes" id="UP000813463">
    <property type="component" value="Chromosome 4"/>
</dbReference>
<dbReference type="AlphaFoldDB" id="A0A9R0HW70"/>
<dbReference type="SUPFAM" id="SSF81383">
    <property type="entry name" value="F-box domain"/>
    <property type="match status" value="1"/>
</dbReference>
<dbReference type="InterPro" id="IPR055411">
    <property type="entry name" value="LRR_FXL15/At3g58940/PEG3-like"/>
</dbReference>
<dbReference type="InterPro" id="IPR006566">
    <property type="entry name" value="FBD"/>
</dbReference>
<keyword evidence="2" id="KW-1185">Reference proteome</keyword>
<dbReference type="InterPro" id="IPR001810">
    <property type="entry name" value="F-box_dom"/>
</dbReference>
<dbReference type="Pfam" id="PF24758">
    <property type="entry name" value="LRR_At5g56370"/>
    <property type="match status" value="1"/>
</dbReference>
<organism evidence="2 3">
    <name type="scientific">Spinacia oleracea</name>
    <name type="common">Spinach</name>
    <dbReference type="NCBI Taxonomy" id="3562"/>
    <lineage>
        <taxon>Eukaryota</taxon>
        <taxon>Viridiplantae</taxon>
        <taxon>Streptophyta</taxon>
        <taxon>Embryophyta</taxon>
        <taxon>Tracheophyta</taxon>
        <taxon>Spermatophyta</taxon>
        <taxon>Magnoliopsida</taxon>
        <taxon>eudicotyledons</taxon>
        <taxon>Gunneridae</taxon>
        <taxon>Pentapetalae</taxon>
        <taxon>Caryophyllales</taxon>
        <taxon>Chenopodiaceae</taxon>
        <taxon>Chenopodioideae</taxon>
        <taxon>Anserineae</taxon>
        <taxon>Spinacia</taxon>
    </lineage>
</organism>